<feature type="domain" description="DNA polymerase III delta subunit-like C-terminal" evidence="10">
    <location>
        <begin position="217"/>
        <end position="324"/>
    </location>
</feature>
<evidence type="ECO:0000256" key="3">
    <source>
        <dbReference type="ARBA" id="ARBA00022679"/>
    </source>
</evidence>
<dbReference type="Pfam" id="PF21694">
    <property type="entry name" value="DNA_pol3_delta_C"/>
    <property type="match status" value="1"/>
</dbReference>
<dbReference type="Gene3D" id="3.40.50.300">
    <property type="entry name" value="P-loop containing nucleotide triphosphate hydrolases"/>
    <property type="match status" value="1"/>
</dbReference>
<dbReference type="Pfam" id="PF06144">
    <property type="entry name" value="DNA_pol3_delta"/>
    <property type="match status" value="1"/>
</dbReference>
<dbReference type="RefSeq" id="WP_038498789.1">
    <property type="nucleotide sequence ID" value="NZ_AFWK01000060.1"/>
</dbReference>
<dbReference type="InterPro" id="IPR048466">
    <property type="entry name" value="DNA_pol3_delta-like_C"/>
</dbReference>
<evidence type="ECO:0000256" key="5">
    <source>
        <dbReference type="ARBA" id="ARBA00022705"/>
    </source>
</evidence>
<dbReference type="PANTHER" id="PTHR34388:SF1">
    <property type="entry name" value="DNA POLYMERASE III SUBUNIT DELTA"/>
    <property type="match status" value="1"/>
</dbReference>
<dbReference type="SUPFAM" id="SSF52540">
    <property type="entry name" value="P-loop containing nucleoside triphosphate hydrolases"/>
    <property type="match status" value="1"/>
</dbReference>
<dbReference type="GO" id="GO:0006261">
    <property type="term" value="P:DNA-templated DNA replication"/>
    <property type="evidence" value="ECO:0007669"/>
    <property type="project" value="TreeGrafter"/>
</dbReference>
<evidence type="ECO:0000256" key="4">
    <source>
        <dbReference type="ARBA" id="ARBA00022695"/>
    </source>
</evidence>
<dbReference type="NCBIfam" id="TIGR01128">
    <property type="entry name" value="holA"/>
    <property type="match status" value="1"/>
</dbReference>
<evidence type="ECO:0000256" key="6">
    <source>
        <dbReference type="ARBA" id="ARBA00022932"/>
    </source>
</evidence>
<dbReference type="KEGG" id="bpsi:IX83_02485"/>
<dbReference type="CDD" id="cd18138">
    <property type="entry name" value="HLD_clamp_pol_III_delta"/>
    <property type="match status" value="1"/>
</dbReference>
<organism evidence="11 12">
    <name type="scientific">Basilea psittacipulmonis DSM 24701</name>
    <dbReference type="NCBI Taxonomy" id="1072685"/>
    <lineage>
        <taxon>Bacteria</taxon>
        <taxon>Pseudomonadati</taxon>
        <taxon>Pseudomonadota</taxon>
        <taxon>Betaproteobacteria</taxon>
        <taxon>Burkholderiales</taxon>
        <taxon>Alcaligenaceae</taxon>
        <taxon>Basilea</taxon>
    </lineage>
</organism>
<dbReference type="InterPro" id="IPR008921">
    <property type="entry name" value="DNA_pol3_clamp-load_cplx_C"/>
</dbReference>
<dbReference type="eggNOG" id="COG1466">
    <property type="taxonomic scope" value="Bacteria"/>
</dbReference>
<keyword evidence="3" id="KW-0808">Transferase</keyword>
<dbReference type="EMBL" id="CP009238">
    <property type="protein sequence ID" value="AIL32335.1"/>
    <property type="molecule type" value="Genomic_DNA"/>
</dbReference>
<dbReference type="Proteomes" id="UP000028945">
    <property type="component" value="Chromosome"/>
</dbReference>
<keyword evidence="4" id="KW-0548">Nucleotidyltransferase</keyword>
<dbReference type="OrthoDB" id="9770982at2"/>
<comment type="catalytic activity">
    <reaction evidence="8">
        <text>DNA(n) + a 2'-deoxyribonucleoside 5'-triphosphate = DNA(n+1) + diphosphate</text>
        <dbReference type="Rhea" id="RHEA:22508"/>
        <dbReference type="Rhea" id="RHEA-COMP:17339"/>
        <dbReference type="Rhea" id="RHEA-COMP:17340"/>
        <dbReference type="ChEBI" id="CHEBI:33019"/>
        <dbReference type="ChEBI" id="CHEBI:61560"/>
        <dbReference type="ChEBI" id="CHEBI:173112"/>
        <dbReference type="EC" id="2.7.7.7"/>
    </reaction>
</comment>
<dbReference type="InterPro" id="IPR010372">
    <property type="entry name" value="DNA_pol3_delta_N"/>
</dbReference>
<keyword evidence="5" id="KW-0235">DNA replication</keyword>
<dbReference type="EC" id="2.7.7.7" evidence="1"/>
<evidence type="ECO:0000256" key="1">
    <source>
        <dbReference type="ARBA" id="ARBA00012417"/>
    </source>
</evidence>
<dbReference type="GO" id="GO:0003677">
    <property type="term" value="F:DNA binding"/>
    <property type="evidence" value="ECO:0007669"/>
    <property type="project" value="InterPro"/>
</dbReference>
<evidence type="ECO:0000256" key="2">
    <source>
        <dbReference type="ARBA" id="ARBA00017703"/>
    </source>
</evidence>
<evidence type="ECO:0000256" key="8">
    <source>
        <dbReference type="ARBA" id="ARBA00049244"/>
    </source>
</evidence>
<dbReference type="Gene3D" id="1.10.8.60">
    <property type="match status" value="1"/>
</dbReference>
<keyword evidence="6" id="KW-0239">DNA-directed DNA polymerase</keyword>
<evidence type="ECO:0000313" key="12">
    <source>
        <dbReference type="Proteomes" id="UP000028945"/>
    </source>
</evidence>
<reference evidence="11 12" key="1">
    <citation type="journal article" date="2014" name="BMC Genomics">
        <title>A genomic perspective on a new bacterial genus and species from the Alcaligenaceae family, Basilea psittacipulmonis.</title>
        <authorList>
            <person name="Whiteson K.L."/>
            <person name="Hernandez D."/>
            <person name="Lazarevic V."/>
            <person name="Gaia N."/>
            <person name="Farinelli L."/>
            <person name="Francois P."/>
            <person name="Pilo P."/>
            <person name="Frey J."/>
            <person name="Schrenzel J."/>
        </authorList>
    </citation>
    <scope>NUCLEOTIDE SEQUENCE [LARGE SCALE GENOMIC DNA]</scope>
    <source>
        <strain evidence="11 12">DSM 24701</strain>
    </source>
</reference>
<evidence type="ECO:0000256" key="7">
    <source>
        <dbReference type="ARBA" id="ARBA00034754"/>
    </source>
</evidence>
<feature type="domain" description="DNA polymerase III delta N-terminal" evidence="9">
    <location>
        <begin position="26"/>
        <end position="140"/>
    </location>
</feature>
<proteinExistence type="inferred from homology"/>
<keyword evidence="12" id="KW-1185">Reference proteome</keyword>
<dbReference type="GO" id="GO:0003887">
    <property type="term" value="F:DNA-directed DNA polymerase activity"/>
    <property type="evidence" value="ECO:0007669"/>
    <property type="project" value="UniProtKB-KW"/>
</dbReference>
<dbReference type="SUPFAM" id="SSF48019">
    <property type="entry name" value="post-AAA+ oligomerization domain-like"/>
    <property type="match status" value="1"/>
</dbReference>
<dbReference type="PANTHER" id="PTHR34388">
    <property type="entry name" value="DNA POLYMERASE III SUBUNIT DELTA"/>
    <property type="match status" value="1"/>
</dbReference>
<gene>
    <name evidence="11" type="ORF">IX83_02485</name>
</gene>
<evidence type="ECO:0000259" key="10">
    <source>
        <dbReference type="Pfam" id="PF21694"/>
    </source>
</evidence>
<sequence length="342" mass="38999">MNSLTLSQLKQDKHPSIAPLYMIESDDLYLRTEAQDIIKQKAKQLGFTERHSFTFSGNSSWQDIWEHIDNISLFGEKKVIEIHVPGGKPGKSGISGIDRICKSIEHEQLRDICIILVFPKLDYATSKTEWVKKCQTYAVCLKIPVLTRNTFPSWLEQKLSEYGLSTSHEALEWLSDHLEGNSFAAAQEILKLSYLYPAGPLTIEQIQNAVLDVARYNVFDLIDAIHQRNPKRASKILLGLASEGEEPMSILGLLGKMIRDLHALHIAQQNRENLNDTFKRLRLFGASQTALSHMMQRLSFRATMISLNHVMDIELIIKGTHVKNRLNNPWMELNKLIIKLSQ</sequence>
<evidence type="ECO:0000313" key="11">
    <source>
        <dbReference type="EMBL" id="AIL32335.1"/>
    </source>
</evidence>
<dbReference type="AlphaFoldDB" id="A0A077DBW6"/>
<name>A0A077DBW6_9BURK</name>
<dbReference type="InterPro" id="IPR005790">
    <property type="entry name" value="DNA_polIII_delta"/>
</dbReference>
<comment type="similarity">
    <text evidence="7">Belongs to the DNA polymerase HolA subunit family.</text>
</comment>
<dbReference type="STRING" id="1072685.IX83_02485"/>
<dbReference type="GO" id="GO:0009360">
    <property type="term" value="C:DNA polymerase III complex"/>
    <property type="evidence" value="ECO:0007669"/>
    <property type="project" value="InterPro"/>
</dbReference>
<dbReference type="HOGENOM" id="CLU_044694_0_0_4"/>
<dbReference type="InterPro" id="IPR027417">
    <property type="entry name" value="P-loop_NTPase"/>
</dbReference>
<accession>A0A077DBW6</accession>
<dbReference type="Gene3D" id="1.20.272.10">
    <property type="match status" value="1"/>
</dbReference>
<evidence type="ECO:0000259" key="9">
    <source>
        <dbReference type="Pfam" id="PF06144"/>
    </source>
</evidence>
<protein>
    <recommendedName>
        <fullName evidence="2">DNA polymerase III subunit delta</fullName>
        <ecNumber evidence="1">2.7.7.7</ecNumber>
    </recommendedName>
</protein>